<dbReference type="PANTHER" id="PTHR22796:SF1">
    <property type="entry name" value="VWFA DOMAIN-CONTAINING PROTEIN"/>
    <property type="match status" value="1"/>
</dbReference>
<feature type="non-terminal residue" evidence="2">
    <location>
        <position position="1"/>
    </location>
</feature>
<organism evidence="2 3">
    <name type="scientific">Ambispora gerdemannii</name>
    <dbReference type="NCBI Taxonomy" id="144530"/>
    <lineage>
        <taxon>Eukaryota</taxon>
        <taxon>Fungi</taxon>
        <taxon>Fungi incertae sedis</taxon>
        <taxon>Mucoromycota</taxon>
        <taxon>Glomeromycotina</taxon>
        <taxon>Glomeromycetes</taxon>
        <taxon>Archaeosporales</taxon>
        <taxon>Ambisporaceae</taxon>
        <taxon>Ambispora</taxon>
    </lineage>
</organism>
<accession>A0A9N9ED19</accession>
<feature type="domain" description="VLIG-type G" evidence="1">
    <location>
        <begin position="608"/>
        <end position="698"/>
    </location>
</feature>
<dbReference type="Proteomes" id="UP000789831">
    <property type="component" value="Unassembled WGS sequence"/>
</dbReference>
<dbReference type="SUPFAM" id="SSF52540">
    <property type="entry name" value="P-loop containing nucleoside triphosphate hydrolases"/>
    <property type="match status" value="1"/>
</dbReference>
<feature type="non-terminal residue" evidence="2">
    <location>
        <position position="698"/>
    </location>
</feature>
<name>A0A9N9ED19_9GLOM</name>
<dbReference type="PROSITE" id="PS51717">
    <property type="entry name" value="G_VLIG"/>
    <property type="match status" value="1"/>
</dbReference>
<evidence type="ECO:0000259" key="1">
    <source>
        <dbReference type="PROSITE" id="PS51717"/>
    </source>
</evidence>
<dbReference type="InterPro" id="IPR030383">
    <property type="entry name" value="G_VLIG_dom"/>
</dbReference>
<evidence type="ECO:0000313" key="3">
    <source>
        <dbReference type="Proteomes" id="UP000789831"/>
    </source>
</evidence>
<gene>
    <name evidence="2" type="ORF">AGERDE_LOCUS12203</name>
</gene>
<dbReference type="PANTHER" id="PTHR22796">
    <property type="entry name" value="URG4-RELATED"/>
    <property type="match status" value="1"/>
</dbReference>
<comment type="caution">
    <text evidence="2">The sequence shown here is derived from an EMBL/GenBank/DDBJ whole genome shotgun (WGS) entry which is preliminary data.</text>
</comment>
<dbReference type="OrthoDB" id="2444065at2759"/>
<dbReference type="Gene3D" id="3.40.50.300">
    <property type="entry name" value="P-loop containing nucleotide triphosphate hydrolases"/>
    <property type="match status" value="1"/>
</dbReference>
<keyword evidence="3" id="KW-1185">Reference proteome</keyword>
<dbReference type="InterPro" id="IPR027417">
    <property type="entry name" value="P-loop_NTPase"/>
</dbReference>
<protein>
    <submittedName>
        <fullName evidence="2">9480_t:CDS:1</fullName>
    </submittedName>
</protein>
<sequence>NLETIRVEAESKYPEGELFAVLDLEKKEEYYSWNATYKMYHEFETTRPARLRVTLFQTQLSQEDKLELEKNAFHIPQPILYSYGRSGISLEIDPEIFEFRHITQMEKKFLVFLWNKTAKRLEIYFDTINRLSKTIFDQSAIKKINPGEHCMITVNELKGLIGIYNNEKGVLNTYSFEQDQTNLYLHYRNIQLCQWYNDTVPDIAHFFFIKNTEDICFVERDGRARIYNLVNDSFRPGIAQLPHDATNVRSTPDGTCIVAFVKEEIKEEVEITTSNQLDENLENNSKMQAVKQLIRGHVYFCENFSRHASNIVAISFTGSSPEIFQFSMFENRQMHLTAIDQEKGTFNSAIVKITHAKTQYRFERQSQQKSLGKVKVESRRPFVVVGNETYFTRDIHIGDLIVIGDEKKQVIEIITDTVLKISSHDIQFVDIEYGVWKEFSIETRTTINGLLDAYSMVFTKYSVTSPIGRVDNPLTLTVVVDNPNKNLEIKKFTIKIQKYVERMLAMFKKETKKPLGHLRYFNTRFKTFQDITNNFTNYQLGEWMVDFFCLIPLQIAVARDNEFIPLQDGLFSSEIEKPSLDEGFGFIGSVSKAISFGWYEAIFEHYADLEVKVISSMGEQSCGKSYLLNHCVGSTFDGSAMRCTEGVWMSLVKTNEILYVALDFEGLASIERTPQEETFMQLLNAALSNLVLFKSQFA</sequence>
<dbReference type="GO" id="GO:0005525">
    <property type="term" value="F:GTP binding"/>
    <property type="evidence" value="ECO:0007669"/>
    <property type="project" value="InterPro"/>
</dbReference>
<proteinExistence type="predicted"/>
<dbReference type="EMBL" id="CAJVPL010007471">
    <property type="protein sequence ID" value="CAG8669777.1"/>
    <property type="molecule type" value="Genomic_DNA"/>
</dbReference>
<evidence type="ECO:0000313" key="2">
    <source>
        <dbReference type="EMBL" id="CAG8669777.1"/>
    </source>
</evidence>
<reference evidence="2" key="1">
    <citation type="submission" date="2021-06" db="EMBL/GenBank/DDBJ databases">
        <authorList>
            <person name="Kallberg Y."/>
            <person name="Tangrot J."/>
            <person name="Rosling A."/>
        </authorList>
    </citation>
    <scope>NUCLEOTIDE SEQUENCE</scope>
    <source>
        <strain evidence="2">MT106</strain>
    </source>
</reference>
<dbReference type="AlphaFoldDB" id="A0A9N9ED19"/>